<protein>
    <submittedName>
        <fullName evidence="1">Phage head-tail adapter protein</fullName>
    </submittedName>
</protein>
<dbReference type="EMBL" id="MRWE01000038">
    <property type="protein sequence ID" value="ORJ23948.1"/>
    <property type="molecule type" value="Genomic_DNA"/>
</dbReference>
<dbReference type="InterPro" id="IPR004174">
    <property type="entry name" value="GpW"/>
</dbReference>
<dbReference type="RefSeq" id="WP_084913107.1">
    <property type="nucleotide sequence ID" value="NZ_MRWE01000038.1"/>
</dbReference>
<dbReference type="Proteomes" id="UP000192536">
    <property type="component" value="Unassembled WGS sequence"/>
</dbReference>
<name>A0A1X0WAY4_9GAMM</name>
<evidence type="ECO:0000313" key="1">
    <source>
        <dbReference type="EMBL" id="ORJ23948.1"/>
    </source>
</evidence>
<dbReference type="Pfam" id="PF02831">
    <property type="entry name" value="gpW"/>
    <property type="match status" value="1"/>
</dbReference>
<comment type="caution">
    <text evidence="1">The sequence shown here is derived from an EMBL/GenBank/DDBJ whole genome shotgun (WGS) entry which is preliminary data.</text>
</comment>
<organism evidence="1 2">
    <name type="scientific">Rouxiella badensis</name>
    <dbReference type="NCBI Taxonomy" id="1646377"/>
    <lineage>
        <taxon>Bacteria</taxon>
        <taxon>Pseudomonadati</taxon>
        <taxon>Pseudomonadota</taxon>
        <taxon>Gammaproteobacteria</taxon>
        <taxon>Enterobacterales</taxon>
        <taxon>Yersiniaceae</taxon>
        <taxon>Rouxiella</taxon>
    </lineage>
</organism>
<dbReference type="STRING" id="1646377.BS640_18785"/>
<dbReference type="InterPro" id="IPR036626">
    <property type="entry name" value="GpW_sf"/>
</dbReference>
<evidence type="ECO:0000313" key="2">
    <source>
        <dbReference type="Proteomes" id="UP000192536"/>
    </source>
</evidence>
<proteinExistence type="predicted"/>
<reference evidence="1 2" key="1">
    <citation type="journal article" date="2017" name="Int. J. Syst. Evol. Microbiol.">
        <title>Rouxiella badensis sp. nov. and Rouxiella silvae sp. nov. isolated from peat bog soil in Germany and emendation of the genus description.</title>
        <authorList>
            <person name="Le Fleche-Mateos A."/>
            <person name="Kugler J.H."/>
            <person name="Hansen S.H."/>
            <person name="Syldatk C."/>
            <person name="Hausmann R."/>
            <person name="Lomprez F."/>
            <person name="Vandenbogaert M."/>
            <person name="Manuguerra J.C."/>
            <person name="Grimont P.A."/>
        </authorList>
    </citation>
    <scope>NUCLEOTIDE SEQUENCE [LARGE SCALE GENOMIC DNA]</scope>
    <source>
        <strain evidence="1 2">DSM 100043</strain>
    </source>
</reference>
<dbReference type="GO" id="GO:0019058">
    <property type="term" value="P:viral life cycle"/>
    <property type="evidence" value="ECO:0007669"/>
    <property type="project" value="InterPro"/>
</dbReference>
<keyword evidence="2" id="KW-1185">Reference proteome</keyword>
<sequence length="85" mass="9320">MQTPNSGILAGMSRVQLQAMLTQAQAALIELQMGKKGVSFSYTQGDGTRSVSYQPTSIADVSALIMQIQRALGIGGRRRRVRFRY</sequence>
<accession>A0A1X0WAY4</accession>
<dbReference type="Gene3D" id="3.30.1580.10">
    <property type="entry name" value="Head-to-tail joining protein W"/>
    <property type="match status" value="1"/>
</dbReference>
<dbReference type="SUPFAM" id="SSF64210">
    <property type="entry name" value="Head-to-tail joining protein W, gpW"/>
    <property type="match status" value="1"/>
</dbReference>
<gene>
    <name evidence="1" type="ORF">BS640_18785</name>
</gene>
<dbReference type="AlphaFoldDB" id="A0A1X0WAY4"/>